<dbReference type="SMR" id="A0A1S3YNI4"/>
<dbReference type="AlphaFoldDB" id="A0A1S3YNI4"/>
<dbReference type="RefSeq" id="XP_016453824.1">
    <property type="nucleotide sequence ID" value="XM_016598338.1"/>
</dbReference>
<evidence type="ECO:0000313" key="3">
    <source>
        <dbReference type="RefSeq" id="XP_016453824.1"/>
    </source>
</evidence>
<dbReference type="Pfam" id="PF20167">
    <property type="entry name" value="Transposase_32"/>
    <property type="match status" value="1"/>
</dbReference>
<dbReference type="GO" id="GO:0003676">
    <property type="term" value="F:nucleic acid binding"/>
    <property type="evidence" value="ECO:0007669"/>
    <property type="project" value="InterPro"/>
</dbReference>
<dbReference type="Gene3D" id="3.30.420.10">
    <property type="entry name" value="Ribonuclease H-like superfamily/Ribonuclease H"/>
    <property type="match status" value="1"/>
</dbReference>
<feature type="region of interest" description="Disordered" evidence="1">
    <location>
        <begin position="290"/>
        <end position="321"/>
    </location>
</feature>
<dbReference type="InterPro" id="IPR036397">
    <property type="entry name" value="RNaseH_sf"/>
</dbReference>
<proteinExistence type="predicted"/>
<protein>
    <recommendedName>
        <fullName evidence="2">Integrase catalytic domain-containing protein</fullName>
    </recommendedName>
</protein>
<reference evidence="3" key="1">
    <citation type="submission" date="2025-08" db="UniProtKB">
        <authorList>
            <consortium name="RefSeq"/>
        </authorList>
    </citation>
    <scope>IDENTIFICATION</scope>
</reference>
<feature type="domain" description="Integrase catalytic" evidence="2">
    <location>
        <begin position="1"/>
        <end position="121"/>
    </location>
</feature>
<name>A0A1S3YNI4_TOBAC</name>
<accession>A0A1S3YNI4</accession>
<organism evidence="3">
    <name type="scientific">Nicotiana tabacum</name>
    <name type="common">Common tobacco</name>
    <dbReference type="NCBI Taxonomy" id="4097"/>
    <lineage>
        <taxon>Eukaryota</taxon>
        <taxon>Viridiplantae</taxon>
        <taxon>Streptophyta</taxon>
        <taxon>Embryophyta</taxon>
        <taxon>Tracheophyta</taxon>
        <taxon>Spermatophyta</taxon>
        <taxon>Magnoliopsida</taxon>
        <taxon>eudicotyledons</taxon>
        <taxon>Gunneridae</taxon>
        <taxon>Pentapetalae</taxon>
        <taxon>asterids</taxon>
        <taxon>lamiids</taxon>
        <taxon>Solanales</taxon>
        <taxon>Solanaceae</taxon>
        <taxon>Nicotianoideae</taxon>
        <taxon>Nicotianeae</taxon>
        <taxon>Nicotiana</taxon>
    </lineage>
</organism>
<dbReference type="InterPro" id="IPR012337">
    <property type="entry name" value="RNaseH-like_sf"/>
</dbReference>
<dbReference type="OrthoDB" id="1306869at2759"/>
<dbReference type="PANTHER" id="PTHR47266">
    <property type="entry name" value="ENDONUCLEASE-RELATED"/>
    <property type="match status" value="1"/>
</dbReference>
<dbReference type="SUPFAM" id="SSF53098">
    <property type="entry name" value="Ribonuclease H-like"/>
    <property type="match status" value="1"/>
</dbReference>
<dbReference type="InterPro" id="IPR001584">
    <property type="entry name" value="Integrase_cat-core"/>
</dbReference>
<dbReference type="InterPro" id="IPR046796">
    <property type="entry name" value="Transposase_32_dom"/>
</dbReference>
<gene>
    <name evidence="3" type="primary">LOC107778135</name>
</gene>
<evidence type="ECO:0000259" key="2">
    <source>
        <dbReference type="PROSITE" id="PS50994"/>
    </source>
</evidence>
<dbReference type="KEGG" id="nta:107778135"/>
<dbReference type="Pfam" id="PF00665">
    <property type="entry name" value="rve"/>
    <property type="match status" value="1"/>
</dbReference>
<dbReference type="PROSITE" id="PS50994">
    <property type="entry name" value="INTEGRASE"/>
    <property type="match status" value="1"/>
</dbReference>
<dbReference type="STRING" id="4097.A0A1S3YNI4"/>
<evidence type="ECO:0000256" key="1">
    <source>
        <dbReference type="SAM" id="MobiDB-lite"/>
    </source>
</evidence>
<sequence length="321" mass="35769">MEVEIFDEWGIDFMGPFVRSYDMTYIFVAVDYVSKLFEAVSLPNNESRSVTDFLKKNIFTRIGTPRAILRDGGSHFCYKVFPGLLENGVKHKVSTPYNPQSSGQVEVSNGEIKNILAKLKQARHRAYLSSIKVRGVDVSCSPITINDFYFKDWDRGTTEFVAKTAQMEDERGWVASVIAQGTLSWIESVNKIQKKDLTAGGQYWLSFVCTHLQPSKNETDISIEKAILIASIMSGFKAGEEVDDQLLYKGKHVSSTEDKDKEEADLQRVIAQSLEDVASMAATIFAGPSPYEANSSQVQDPAPRLDESTTLVPDSIVQPEV</sequence>
<dbReference type="GO" id="GO:0015074">
    <property type="term" value="P:DNA integration"/>
    <property type="evidence" value="ECO:0007669"/>
    <property type="project" value="InterPro"/>
</dbReference>
<dbReference type="InterPro" id="IPR052160">
    <property type="entry name" value="Gypsy_RT_Integrase-like"/>
</dbReference>
<dbReference type="PaxDb" id="4097-A0A1S3YNI4"/>